<keyword evidence="3" id="KW-1185">Reference proteome</keyword>
<dbReference type="Proteomes" id="UP000264006">
    <property type="component" value="Chromosome"/>
</dbReference>
<dbReference type="EMBL" id="CP031165">
    <property type="protein sequence ID" value="AXV09717.1"/>
    <property type="molecule type" value="Genomic_DNA"/>
</dbReference>
<dbReference type="AlphaFoldDB" id="A0A346Y5H0"/>
<evidence type="ECO:0008006" key="4">
    <source>
        <dbReference type="Google" id="ProtNLM"/>
    </source>
</evidence>
<dbReference type="SUPFAM" id="SSF52540">
    <property type="entry name" value="P-loop containing nucleoside triphosphate hydrolases"/>
    <property type="match status" value="1"/>
</dbReference>
<dbReference type="InterPro" id="IPR027417">
    <property type="entry name" value="P-loop_NTPase"/>
</dbReference>
<dbReference type="InterPro" id="IPR051162">
    <property type="entry name" value="T4SS_component"/>
</dbReference>
<organism evidence="2 3">
    <name type="scientific">Euzebya pacifica</name>
    <dbReference type="NCBI Taxonomy" id="1608957"/>
    <lineage>
        <taxon>Bacteria</taxon>
        <taxon>Bacillati</taxon>
        <taxon>Actinomycetota</taxon>
        <taxon>Nitriliruptoria</taxon>
        <taxon>Euzebyales</taxon>
    </lineage>
</organism>
<feature type="region of interest" description="Disordered" evidence="1">
    <location>
        <begin position="796"/>
        <end position="824"/>
    </location>
</feature>
<accession>A0A346Y5H0</accession>
<dbReference type="Pfam" id="PF12846">
    <property type="entry name" value="AAA_10"/>
    <property type="match status" value="1"/>
</dbReference>
<reference evidence="2 3" key="1">
    <citation type="submission" date="2018-09" db="EMBL/GenBank/DDBJ databases">
        <title>Complete genome sequence of Euzebya sp. DY32-46 isolated from seawater of Pacific Ocean.</title>
        <authorList>
            <person name="Xu L."/>
            <person name="Wu Y.-H."/>
            <person name="Xu X.-W."/>
        </authorList>
    </citation>
    <scope>NUCLEOTIDE SEQUENCE [LARGE SCALE GENOMIC DNA]</scope>
    <source>
        <strain evidence="2 3">DY32-46</strain>
    </source>
</reference>
<evidence type="ECO:0000313" key="2">
    <source>
        <dbReference type="EMBL" id="AXV09717.1"/>
    </source>
</evidence>
<dbReference type="OrthoDB" id="3885223at2"/>
<dbReference type="RefSeq" id="WP_114593854.1">
    <property type="nucleotide sequence ID" value="NZ_CP031165.1"/>
</dbReference>
<dbReference type="Gene3D" id="3.40.50.300">
    <property type="entry name" value="P-loop containing nucleotide triphosphate hydrolases"/>
    <property type="match status" value="2"/>
</dbReference>
<sequence>MRLPARAVAGNRLWTHDGAVWAVWRVELPSYPFLSDDAKLALHGRVRAALTTLPRHAQLIGVHRRVGARELGEALSGGVRPDRLPRWRDSAGPDARALLARGPVERRVYIAARIVDPHGRTLVESAMALVGDVLGVEGPGPSRIDDRTSRRRAEELGARMARTIGVRPAHSAEMRWLHQRAFLRGVADPTPPAAGHPTADQVPRPLAGSLGDAVLHEGGTAHDPGRGRHRRYLRIDNEQGTSFQTTLVVSEMPPAFAYPGGGEWFAVADLAPFPVDWVARLDAVPNAAAQTRARRQQRQLTAQVAEYDGEPTGPPDTLADALHGIRDEQSALAASPGDPELEVTIGFTVWGEDVGQVDARASQLGDLLEPWGYAVHRPTGGQLPLFAAGLPGVPAPAVCRDYVQFMLPRDLAAGAPFAGASVGDPQGIPMGVSIAGALPEAVLLDPAHGPATNRSGSLGVFGALGSGKSYFVKRMVLGTVARGGRVVTLDRTTAGEYVRLSDAVDGTAAVVELDPSAPVGMDPLRVFGGEDRVRVALGFLSILTRTTPTDVDGAVLAAAVRAVAARDGRLVDVLDQLGDSAEPEARVLRRKLQAYRDHPLSQLVLADRPPLALDADLICFHAPGLALPDRDAMRLEHLAKQLLPEQVFGQALLYLVAAVSRTLVFADDRFGAVLVDEAWALTASPQGRQLLLDTIRDGRKHNAAVWVLSQHPTDLGEDALRDLLGMRALFRQSRGAAAAALEFMGLPATDSMVELVTGELGTGQCLLRDVADRVGLVQVLPPADPAIRAALDTTPMARDADPTPDASSPPERLAAATTDPPVLR</sequence>
<dbReference type="KEGG" id="euz:DVS28_a5061"/>
<evidence type="ECO:0000313" key="3">
    <source>
        <dbReference type="Proteomes" id="UP000264006"/>
    </source>
</evidence>
<dbReference type="PANTHER" id="PTHR30121">
    <property type="entry name" value="UNCHARACTERIZED PROTEIN YJGR-RELATED"/>
    <property type="match status" value="1"/>
</dbReference>
<protein>
    <recommendedName>
        <fullName evidence="4">AAA-like domain-containing protein</fullName>
    </recommendedName>
</protein>
<name>A0A346Y5H0_9ACTN</name>
<dbReference type="PANTHER" id="PTHR30121:SF6">
    <property type="entry name" value="SLR6007 PROTEIN"/>
    <property type="match status" value="1"/>
</dbReference>
<evidence type="ECO:0000256" key="1">
    <source>
        <dbReference type="SAM" id="MobiDB-lite"/>
    </source>
</evidence>
<gene>
    <name evidence="2" type="ORF">DVS28_a5061</name>
</gene>
<proteinExistence type="predicted"/>